<name>A0ABQ6G2B0_9CHLR</name>
<dbReference type="PROSITE" id="PS51186">
    <property type="entry name" value="GNAT"/>
    <property type="match status" value="1"/>
</dbReference>
<accession>A0ABQ6G2B0</accession>
<dbReference type="InterPro" id="IPR000182">
    <property type="entry name" value="GNAT_dom"/>
</dbReference>
<proteinExistence type="predicted"/>
<feature type="domain" description="N-acetyltransferase" evidence="1">
    <location>
        <begin position="173"/>
        <end position="341"/>
    </location>
</feature>
<organism evidence="2 3">
    <name type="scientific">Dictyobacter halimunensis</name>
    <dbReference type="NCBI Taxonomy" id="3026934"/>
    <lineage>
        <taxon>Bacteria</taxon>
        <taxon>Bacillati</taxon>
        <taxon>Chloroflexota</taxon>
        <taxon>Ktedonobacteria</taxon>
        <taxon>Ktedonobacterales</taxon>
        <taxon>Dictyobacteraceae</taxon>
        <taxon>Dictyobacter</taxon>
    </lineage>
</organism>
<dbReference type="Gene3D" id="3.40.630.30">
    <property type="match status" value="1"/>
</dbReference>
<dbReference type="RefSeq" id="WP_338256955.1">
    <property type="nucleotide sequence ID" value="NZ_BSRI01000002.1"/>
</dbReference>
<protein>
    <submittedName>
        <fullName evidence="2">GNAT family N-acetyltransferase</fullName>
    </submittedName>
</protein>
<dbReference type="EMBL" id="BSRI01000002">
    <property type="protein sequence ID" value="GLV60011.1"/>
    <property type="molecule type" value="Genomic_DNA"/>
</dbReference>
<comment type="caution">
    <text evidence="2">The sequence shown here is derived from an EMBL/GenBank/DDBJ whole genome shotgun (WGS) entry which is preliminary data.</text>
</comment>
<reference evidence="2 3" key="1">
    <citation type="submission" date="2023-02" db="EMBL/GenBank/DDBJ databases">
        <title>Dictyobacter halimunensis sp. nov., a new member of the class Ktedonobacteria from forest soil in a geothermal area.</title>
        <authorList>
            <person name="Rachmania M.K."/>
            <person name="Ningsih F."/>
            <person name="Sakai Y."/>
            <person name="Yabe S."/>
            <person name="Yokota A."/>
            <person name="Sjamsuridzal W."/>
        </authorList>
    </citation>
    <scope>NUCLEOTIDE SEQUENCE [LARGE SCALE GENOMIC DNA]</scope>
    <source>
        <strain evidence="2 3">S3.2.2.5</strain>
    </source>
</reference>
<dbReference type="SUPFAM" id="SSF55729">
    <property type="entry name" value="Acyl-CoA N-acyltransferases (Nat)"/>
    <property type="match status" value="1"/>
</dbReference>
<keyword evidence="3" id="KW-1185">Reference proteome</keyword>
<evidence type="ECO:0000313" key="2">
    <source>
        <dbReference type="EMBL" id="GLV60011.1"/>
    </source>
</evidence>
<gene>
    <name evidence="2" type="ORF">KDH_68340</name>
</gene>
<evidence type="ECO:0000259" key="1">
    <source>
        <dbReference type="PROSITE" id="PS51186"/>
    </source>
</evidence>
<evidence type="ECO:0000313" key="3">
    <source>
        <dbReference type="Proteomes" id="UP001344906"/>
    </source>
</evidence>
<sequence>MHTKITSFSEADIEEASELLARRHQGDRIHEPALPERFSRPSEARLELEQTWKASTVNGMSAGGVVARQDGKMVGYLIGVPKINEMWGRSVWVEYAGHALDRSYSAELYRDLYAALSPTWVALGCLYHVTNIPASDQAAIDAWFNLSFGKEHVYGLRETAPASSFDVPIDPTLEIRRASPADLDISSQLDDVISLHQSRSPVYSIVTPYDREEVRQETLEQLENPEWKTWLALRNGQLVSTQVYLPAQPPRGIGNMVLPEKCSFLGFAATREEEQGQGIGRILTAHGLADDYATGYAFCFTDWRATNLLSSRMWMRQGWRPIAYRLTRRLDERVLWSHAKASPAPWLDKRFANE</sequence>
<dbReference type="Proteomes" id="UP001344906">
    <property type="component" value="Unassembled WGS sequence"/>
</dbReference>
<dbReference type="InterPro" id="IPR016181">
    <property type="entry name" value="Acyl_CoA_acyltransferase"/>
</dbReference>